<evidence type="ECO:0000256" key="2">
    <source>
        <dbReference type="SAM" id="Phobius"/>
    </source>
</evidence>
<keyword evidence="2" id="KW-0812">Transmembrane</keyword>
<sequence length="418" mass="43387">MVRGMAEADPTGGTLPAGSPPTSAPSSNPPSVSAELPRMAGLDGLRAVAAVLVVLTHVGFLTGAMSFGVVGRLLGRGDLGVSIFFALSGFLLYAAMQREQDRTGRVSVGSYYARRAVRVLPAFWLGLAVVCLVVRPGVGAALANLGLTQIYFPDALLPGYTQTWSLATEVSFYLVLPFVFLALRRLGSSRPSIGSRAGRADAVAVLAATWVLGVACAAASGLVEIDGQALAGRWLPAHWSSFALGMLLAEIRSRSAGRAHRLVATLAAYPGTCLTLAFGAYLLATTTVAGPLTLDPIAGVQLAGKEVLGSLVTFGLMAPLLFGSPDAAYAQLLSSGPARYLGRISYGVFLWHLPVFEAIYAVTGIDYFTGGAIALLALGLPVAIGIAAASERFLERPLLAWVHERTRSAPAGVPPLQG</sequence>
<name>A0A502CZV1_9MICO</name>
<keyword evidence="4" id="KW-0808">Transferase</keyword>
<feature type="compositionally biased region" description="Low complexity" evidence="1">
    <location>
        <begin position="24"/>
        <end position="33"/>
    </location>
</feature>
<gene>
    <name evidence="4" type="ORF">EAH86_05285</name>
</gene>
<feature type="region of interest" description="Disordered" evidence="1">
    <location>
        <begin position="1"/>
        <end position="33"/>
    </location>
</feature>
<dbReference type="PANTHER" id="PTHR23028">
    <property type="entry name" value="ACETYLTRANSFERASE"/>
    <property type="match status" value="1"/>
</dbReference>
<evidence type="ECO:0000313" key="4">
    <source>
        <dbReference type="EMBL" id="TPG18373.1"/>
    </source>
</evidence>
<feature type="transmembrane region" description="Helical" evidence="2">
    <location>
        <begin position="368"/>
        <end position="389"/>
    </location>
</feature>
<dbReference type="OrthoDB" id="5242306at2"/>
<feature type="transmembrane region" description="Helical" evidence="2">
    <location>
        <begin position="117"/>
        <end position="143"/>
    </location>
</feature>
<feature type="transmembrane region" description="Helical" evidence="2">
    <location>
        <begin position="163"/>
        <end position="183"/>
    </location>
</feature>
<keyword evidence="2" id="KW-1133">Transmembrane helix</keyword>
<reference evidence="4 5" key="1">
    <citation type="journal article" date="2019" name="Environ. Microbiol.">
        <title>Species interactions and distinct microbial communities in high Arctic permafrost affected cryosols are associated with the CH4 and CO2 gas fluxes.</title>
        <authorList>
            <person name="Altshuler I."/>
            <person name="Hamel J."/>
            <person name="Turney S."/>
            <person name="Magnuson E."/>
            <person name="Levesque R."/>
            <person name="Greer C."/>
            <person name="Whyte L.G."/>
        </authorList>
    </citation>
    <scope>NUCLEOTIDE SEQUENCE [LARGE SCALE GENOMIC DNA]</scope>
    <source>
        <strain evidence="4 5">S9.3A</strain>
    </source>
</reference>
<feature type="transmembrane region" description="Helical" evidence="2">
    <location>
        <begin position="79"/>
        <end position="96"/>
    </location>
</feature>
<dbReference type="PANTHER" id="PTHR23028:SF53">
    <property type="entry name" value="ACYL_TRANSF_3 DOMAIN-CONTAINING PROTEIN"/>
    <property type="match status" value="1"/>
</dbReference>
<keyword evidence="2" id="KW-0472">Membrane</keyword>
<feature type="transmembrane region" description="Helical" evidence="2">
    <location>
        <begin position="303"/>
        <end position="323"/>
    </location>
</feature>
<dbReference type="GO" id="GO:0016020">
    <property type="term" value="C:membrane"/>
    <property type="evidence" value="ECO:0007669"/>
    <property type="project" value="TreeGrafter"/>
</dbReference>
<dbReference type="InterPro" id="IPR002656">
    <property type="entry name" value="Acyl_transf_3_dom"/>
</dbReference>
<feature type="domain" description="Acyltransferase 3" evidence="3">
    <location>
        <begin position="40"/>
        <end position="388"/>
    </location>
</feature>
<comment type="caution">
    <text evidence="4">The sequence shown here is derived from an EMBL/GenBank/DDBJ whole genome shotgun (WGS) entry which is preliminary data.</text>
</comment>
<feature type="transmembrane region" description="Helical" evidence="2">
    <location>
        <begin position="47"/>
        <end position="67"/>
    </location>
</feature>
<evidence type="ECO:0000259" key="3">
    <source>
        <dbReference type="Pfam" id="PF01757"/>
    </source>
</evidence>
<dbReference type="InterPro" id="IPR050879">
    <property type="entry name" value="Acyltransferase_3"/>
</dbReference>
<dbReference type="EMBL" id="RCZM01000002">
    <property type="protein sequence ID" value="TPG18373.1"/>
    <property type="molecule type" value="Genomic_DNA"/>
</dbReference>
<proteinExistence type="predicted"/>
<evidence type="ECO:0000256" key="1">
    <source>
        <dbReference type="SAM" id="MobiDB-lite"/>
    </source>
</evidence>
<feature type="transmembrane region" description="Helical" evidence="2">
    <location>
        <begin position="203"/>
        <end position="222"/>
    </location>
</feature>
<dbReference type="Proteomes" id="UP000317722">
    <property type="component" value="Unassembled WGS sequence"/>
</dbReference>
<feature type="transmembrane region" description="Helical" evidence="2">
    <location>
        <begin position="234"/>
        <end position="251"/>
    </location>
</feature>
<accession>A0A502CZV1</accession>
<feature type="transmembrane region" description="Helical" evidence="2">
    <location>
        <begin position="344"/>
        <end position="362"/>
    </location>
</feature>
<dbReference type="Pfam" id="PF01757">
    <property type="entry name" value="Acyl_transf_3"/>
    <property type="match status" value="1"/>
</dbReference>
<protein>
    <submittedName>
        <fullName evidence="4">Acyltransferase</fullName>
    </submittedName>
</protein>
<organism evidence="4 5">
    <name type="scientific">Pedococcus bigeumensis</name>
    <dbReference type="NCBI Taxonomy" id="433644"/>
    <lineage>
        <taxon>Bacteria</taxon>
        <taxon>Bacillati</taxon>
        <taxon>Actinomycetota</taxon>
        <taxon>Actinomycetes</taxon>
        <taxon>Micrococcales</taxon>
        <taxon>Intrasporangiaceae</taxon>
        <taxon>Pedococcus</taxon>
    </lineage>
</organism>
<keyword evidence="4" id="KW-0012">Acyltransferase</keyword>
<dbReference type="GO" id="GO:0016747">
    <property type="term" value="F:acyltransferase activity, transferring groups other than amino-acyl groups"/>
    <property type="evidence" value="ECO:0007669"/>
    <property type="project" value="InterPro"/>
</dbReference>
<feature type="transmembrane region" description="Helical" evidence="2">
    <location>
        <begin position="263"/>
        <end position="283"/>
    </location>
</feature>
<dbReference type="AlphaFoldDB" id="A0A502CZV1"/>
<dbReference type="GO" id="GO:0009103">
    <property type="term" value="P:lipopolysaccharide biosynthetic process"/>
    <property type="evidence" value="ECO:0007669"/>
    <property type="project" value="TreeGrafter"/>
</dbReference>
<evidence type="ECO:0000313" key="5">
    <source>
        <dbReference type="Proteomes" id="UP000317722"/>
    </source>
</evidence>
<keyword evidence="5" id="KW-1185">Reference proteome</keyword>